<dbReference type="WBParaSite" id="HPLM_0000600801-mRNA-1">
    <property type="protein sequence ID" value="HPLM_0000600801-mRNA-1"/>
    <property type="gene ID" value="HPLM_0000600801"/>
</dbReference>
<dbReference type="Proteomes" id="UP000268014">
    <property type="component" value="Unassembled WGS sequence"/>
</dbReference>
<dbReference type="EMBL" id="UZAF01016421">
    <property type="protein sequence ID" value="VDO27667.1"/>
    <property type="molecule type" value="Genomic_DNA"/>
</dbReference>
<evidence type="ECO:0000313" key="4">
    <source>
        <dbReference type="WBParaSite" id="HPLM_0000600801-mRNA-1"/>
    </source>
</evidence>
<reference evidence="2 3" key="2">
    <citation type="submission" date="2018-11" db="EMBL/GenBank/DDBJ databases">
        <authorList>
            <consortium name="Pathogen Informatics"/>
        </authorList>
    </citation>
    <scope>NUCLEOTIDE SEQUENCE [LARGE SCALE GENOMIC DNA]</scope>
    <source>
        <strain evidence="2 3">MHpl1</strain>
    </source>
</reference>
<proteinExistence type="predicted"/>
<evidence type="ECO:0000313" key="3">
    <source>
        <dbReference type="Proteomes" id="UP000268014"/>
    </source>
</evidence>
<keyword evidence="1" id="KW-0472">Membrane</keyword>
<accession>A0A0N4W7B5</accession>
<protein>
    <submittedName>
        <fullName evidence="4">Secreted protein</fullName>
    </submittedName>
</protein>
<dbReference type="AlphaFoldDB" id="A0A0N4W7B5"/>
<name>A0A0N4W7B5_HAEPC</name>
<evidence type="ECO:0000313" key="2">
    <source>
        <dbReference type="EMBL" id="VDO27667.1"/>
    </source>
</evidence>
<keyword evidence="1" id="KW-1133">Transmembrane helix</keyword>
<gene>
    <name evidence="2" type="ORF">HPLM_LOCUS6000</name>
</gene>
<reference evidence="4" key="1">
    <citation type="submission" date="2017-02" db="UniProtKB">
        <authorList>
            <consortium name="WormBaseParasite"/>
        </authorList>
    </citation>
    <scope>IDENTIFICATION</scope>
</reference>
<evidence type="ECO:0000256" key="1">
    <source>
        <dbReference type="SAM" id="Phobius"/>
    </source>
</evidence>
<sequence>MGPYFTDSDSIVVVAAVAVVAVAVVVVAVAVGPAAVSLHRVVDYHPYFEYPVLAACLIASQASCQHHYLQVAASFLEDVVEKLEPSAAASSWVGHASPCFGVGIVVHLASCSSAAVRKLA</sequence>
<keyword evidence="1" id="KW-0812">Transmembrane</keyword>
<keyword evidence="3" id="KW-1185">Reference proteome</keyword>
<organism evidence="4">
    <name type="scientific">Haemonchus placei</name>
    <name type="common">Barber's pole worm</name>
    <dbReference type="NCBI Taxonomy" id="6290"/>
    <lineage>
        <taxon>Eukaryota</taxon>
        <taxon>Metazoa</taxon>
        <taxon>Ecdysozoa</taxon>
        <taxon>Nematoda</taxon>
        <taxon>Chromadorea</taxon>
        <taxon>Rhabditida</taxon>
        <taxon>Rhabditina</taxon>
        <taxon>Rhabditomorpha</taxon>
        <taxon>Strongyloidea</taxon>
        <taxon>Trichostrongylidae</taxon>
        <taxon>Haemonchus</taxon>
    </lineage>
</organism>
<feature type="transmembrane region" description="Helical" evidence="1">
    <location>
        <begin position="12"/>
        <end position="36"/>
    </location>
</feature>